<dbReference type="Proteomes" id="UP001079430">
    <property type="component" value="Unassembled WGS sequence"/>
</dbReference>
<dbReference type="InterPro" id="IPR050834">
    <property type="entry name" value="Glycosyltransf_2"/>
</dbReference>
<evidence type="ECO:0000313" key="2">
    <source>
        <dbReference type="EMBL" id="MCZ4089117.1"/>
    </source>
</evidence>
<dbReference type="EMBL" id="JAPVOI010000003">
    <property type="protein sequence ID" value="MCZ4089117.1"/>
    <property type="molecule type" value="Genomic_DNA"/>
</dbReference>
<comment type="caution">
    <text evidence="2">The sequence shown here is derived from an EMBL/GenBank/DDBJ whole genome shotgun (WGS) entry which is preliminary data.</text>
</comment>
<organism evidence="2 3">
    <name type="scientific">Sinorhizobium psoraleae</name>
    <dbReference type="NCBI Taxonomy" id="520838"/>
    <lineage>
        <taxon>Bacteria</taxon>
        <taxon>Pseudomonadati</taxon>
        <taxon>Pseudomonadota</taxon>
        <taxon>Alphaproteobacteria</taxon>
        <taxon>Hyphomicrobiales</taxon>
        <taxon>Rhizobiaceae</taxon>
        <taxon>Sinorhizobium/Ensifer group</taxon>
        <taxon>Sinorhizobium</taxon>
    </lineage>
</organism>
<evidence type="ECO:0000313" key="3">
    <source>
        <dbReference type="Proteomes" id="UP001079430"/>
    </source>
</evidence>
<dbReference type="CDD" id="cd00761">
    <property type="entry name" value="Glyco_tranf_GTA_type"/>
    <property type="match status" value="1"/>
</dbReference>
<feature type="domain" description="Glycosyltransferase 2-like" evidence="1">
    <location>
        <begin position="10"/>
        <end position="169"/>
    </location>
</feature>
<keyword evidence="3" id="KW-1185">Reference proteome</keyword>
<name>A0ABT4KB38_9HYPH</name>
<gene>
    <name evidence="2" type="ORF">O3W52_03270</name>
</gene>
<sequence length="349" mass="38251">MTAAAPTNVCIIIAAKNAADTITRAIASALAEPEAAEVVIIDDGSTDDTARTARAADDGSGRLKVVRFEENRGPAAARNHAISISQSPVLGVLDADDFFFPGRLRQLLLEDDWDFIADNIAFIDASQADTAHGRIGRFTPRPRLLDLIGFVEGNISRRGVRRGEIGFLKPLMRRSFLDEHRLRYKEDLRLGEDYDLYARALAKGARYKIIHSCGYAAVVRGNSLSGSHRTDDLKRLYEADRAILTESPLSADAATAIRRHERHIRDRYELRHFLDLKNQAGYLRAIGYGFKNPGALPAIVGGILADKTERFRPRQSSAPVALGGSGAIRYLLETPMTEPGSSGKAQQSL</sequence>
<dbReference type="RefSeq" id="WP_269275480.1">
    <property type="nucleotide sequence ID" value="NZ_JAPVOI010000003.1"/>
</dbReference>
<dbReference type="InterPro" id="IPR029044">
    <property type="entry name" value="Nucleotide-diphossugar_trans"/>
</dbReference>
<dbReference type="PANTHER" id="PTHR43685">
    <property type="entry name" value="GLYCOSYLTRANSFERASE"/>
    <property type="match status" value="1"/>
</dbReference>
<protein>
    <submittedName>
        <fullName evidence="2">Glycosyltransferase family 2 protein</fullName>
    </submittedName>
</protein>
<dbReference type="Gene3D" id="3.90.550.10">
    <property type="entry name" value="Spore Coat Polysaccharide Biosynthesis Protein SpsA, Chain A"/>
    <property type="match status" value="1"/>
</dbReference>
<dbReference type="SUPFAM" id="SSF53448">
    <property type="entry name" value="Nucleotide-diphospho-sugar transferases"/>
    <property type="match status" value="1"/>
</dbReference>
<dbReference type="PANTHER" id="PTHR43685:SF11">
    <property type="entry name" value="GLYCOSYLTRANSFERASE TAGX-RELATED"/>
    <property type="match status" value="1"/>
</dbReference>
<dbReference type="Pfam" id="PF00535">
    <property type="entry name" value="Glycos_transf_2"/>
    <property type="match status" value="1"/>
</dbReference>
<evidence type="ECO:0000259" key="1">
    <source>
        <dbReference type="Pfam" id="PF00535"/>
    </source>
</evidence>
<dbReference type="InterPro" id="IPR001173">
    <property type="entry name" value="Glyco_trans_2-like"/>
</dbReference>
<proteinExistence type="predicted"/>
<reference evidence="2" key="1">
    <citation type="submission" date="2022-10" db="EMBL/GenBank/DDBJ databases">
        <title>Whole genome sequencing of three plant growth promoting bacteria isolated from Vachellia tortilis subsp. raddiana in Morocco.</title>
        <authorList>
            <person name="Hnini M."/>
            <person name="Zouagui R."/>
            <person name="Zouagui H."/>
            <person name="Chemao Elfihri M.-W."/>
            <person name="Ibrahimi A."/>
            <person name="Sbabou L."/>
            <person name="Aurag J."/>
        </authorList>
    </citation>
    <scope>NUCLEOTIDE SEQUENCE</scope>
    <source>
        <strain evidence="2">LMR678</strain>
    </source>
</reference>
<accession>A0ABT4KB38</accession>